<protein>
    <submittedName>
        <fullName evidence="3">Uncharacterized protein</fullName>
    </submittedName>
</protein>
<proteinExistence type="predicted"/>
<sequence length="722" mass="80733">MKRSSRAPRGNLLDEIGGSTEHGQDLDCQSKQTSMNSKRMNDKTTISNPLYQDSNSMERTRRSAMHSSSRGGDDKDMYSSIMDSIQNAQHADLNHDDEWVSFHESSQSNSFHKEKKLSSQSKLHRFGRDLLESTNQPLGNDADESAFWTLSNLNSSRREENGENRDEIVRSGRHLKTLVENALRQVKTRVSTDGDVELLLDNSDDEASGTDETEHHDNRTNRRKRSRQQSSTNNSRDDKKRKRSNDSNEDSEDIENQKYTSQLVIEKMSEVMTLKRELKEAQEHAKAMSNANSTLRHASTTSAHRIEALSEALRIAGEKAANARADADAAEVRASSASSKLKSFKNAMEQTKKAVEAVKAEHDEISSLAKDLESRLMQKESELSRMQKEKSKAVENFDHLSGELLEMKAAQKAVNEELSAKSDELVKLKRTLVERQDLENARIEMSGRLERELRKARSLIVELTSSSSEAESTTAELQETISNLQKEITSLHDKLKDTVENAAKERSKMNEAMEDVESEAQKLRMKSAADDEEINKLRLDKSSFEKEIEHLKNRIINLEKRSSDITNVETCSHGDAVSDTSSIHADSHFSTPSSHHSTTSSSSSTSSDVFTKSSTDATTKSTKQLQQYHIPKLKSMTPNMSHPKEKDSRGAKRFRSQSHCCSICFKNPYGIMKACQCGNPACNLRAHTTCISGKNPTPSVSFPGTPAPSLPTILCSSISSRK</sequence>
<dbReference type="Gene3D" id="1.20.1170.10">
    <property type="match status" value="1"/>
</dbReference>
<evidence type="ECO:0000256" key="2">
    <source>
        <dbReference type="SAM" id="MobiDB-lite"/>
    </source>
</evidence>
<dbReference type="AlphaFoldDB" id="A0AAD3CWC6"/>
<evidence type="ECO:0000256" key="1">
    <source>
        <dbReference type="SAM" id="Coils"/>
    </source>
</evidence>
<feature type="region of interest" description="Disordered" evidence="2">
    <location>
        <begin position="197"/>
        <end position="261"/>
    </location>
</feature>
<accession>A0AAD3CWC6</accession>
<name>A0AAD3CWC6_9STRA</name>
<comment type="caution">
    <text evidence="3">The sequence shown here is derived from an EMBL/GenBank/DDBJ whole genome shotgun (WGS) entry which is preliminary data.</text>
</comment>
<dbReference type="EMBL" id="BLLK01000045">
    <property type="protein sequence ID" value="GFH52155.1"/>
    <property type="molecule type" value="Genomic_DNA"/>
</dbReference>
<feature type="compositionally biased region" description="Acidic residues" evidence="2">
    <location>
        <begin position="197"/>
        <end position="211"/>
    </location>
</feature>
<keyword evidence="1" id="KW-0175">Coiled coil</keyword>
<feature type="compositionally biased region" description="Low complexity" evidence="2">
    <location>
        <begin position="588"/>
        <end position="623"/>
    </location>
</feature>
<dbReference type="Proteomes" id="UP001054902">
    <property type="component" value="Unassembled WGS sequence"/>
</dbReference>
<feature type="compositionally biased region" description="Polar residues" evidence="2">
    <location>
        <begin position="27"/>
        <end position="55"/>
    </location>
</feature>
<organism evidence="3 4">
    <name type="scientific">Chaetoceros tenuissimus</name>
    <dbReference type="NCBI Taxonomy" id="426638"/>
    <lineage>
        <taxon>Eukaryota</taxon>
        <taxon>Sar</taxon>
        <taxon>Stramenopiles</taxon>
        <taxon>Ochrophyta</taxon>
        <taxon>Bacillariophyta</taxon>
        <taxon>Coscinodiscophyceae</taxon>
        <taxon>Chaetocerotophycidae</taxon>
        <taxon>Chaetocerotales</taxon>
        <taxon>Chaetocerotaceae</taxon>
        <taxon>Chaetoceros</taxon>
    </lineage>
</organism>
<feature type="region of interest" description="Disordered" evidence="2">
    <location>
        <begin position="575"/>
        <end position="651"/>
    </location>
</feature>
<evidence type="ECO:0000313" key="3">
    <source>
        <dbReference type="EMBL" id="GFH52155.1"/>
    </source>
</evidence>
<feature type="region of interest" description="Disordered" evidence="2">
    <location>
        <begin position="1"/>
        <end position="80"/>
    </location>
</feature>
<evidence type="ECO:0000313" key="4">
    <source>
        <dbReference type="Proteomes" id="UP001054902"/>
    </source>
</evidence>
<feature type="coiled-coil region" evidence="1">
    <location>
        <begin position="264"/>
        <end position="396"/>
    </location>
</feature>
<gene>
    <name evidence="3" type="ORF">CTEN210_08631</name>
</gene>
<keyword evidence="4" id="KW-1185">Reference proteome</keyword>
<feature type="coiled-coil region" evidence="1">
    <location>
        <begin position="467"/>
        <end position="568"/>
    </location>
</feature>
<reference evidence="3 4" key="1">
    <citation type="journal article" date="2021" name="Sci. Rep.">
        <title>The genome of the diatom Chaetoceros tenuissimus carries an ancient integrated fragment of an extant virus.</title>
        <authorList>
            <person name="Hongo Y."/>
            <person name="Kimura K."/>
            <person name="Takaki Y."/>
            <person name="Yoshida Y."/>
            <person name="Baba S."/>
            <person name="Kobayashi G."/>
            <person name="Nagasaki K."/>
            <person name="Hano T."/>
            <person name="Tomaru Y."/>
        </authorList>
    </citation>
    <scope>NUCLEOTIDE SEQUENCE [LARGE SCALE GENOMIC DNA]</scope>
    <source>
        <strain evidence="3 4">NIES-3715</strain>
    </source>
</reference>